<evidence type="ECO:0008006" key="3">
    <source>
        <dbReference type="Google" id="ProtNLM"/>
    </source>
</evidence>
<comment type="caution">
    <text evidence="1">The sequence shown here is derived from an EMBL/GenBank/DDBJ whole genome shotgun (WGS) entry which is preliminary data.</text>
</comment>
<keyword evidence="2" id="KW-1185">Reference proteome</keyword>
<evidence type="ECO:0000313" key="1">
    <source>
        <dbReference type="EMBL" id="MCI50970.1"/>
    </source>
</evidence>
<reference evidence="1 2" key="1">
    <citation type="journal article" date="2018" name="Front. Plant Sci.">
        <title>Red Clover (Trifolium pratense) and Zigzag Clover (T. medium) - A Picture of Genomic Similarities and Differences.</title>
        <authorList>
            <person name="Dluhosova J."/>
            <person name="Istvanek J."/>
            <person name="Nedelnik J."/>
            <person name="Repkova J."/>
        </authorList>
    </citation>
    <scope>NUCLEOTIDE SEQUENCE [LARGE SCALE GENOMIC DNA]</scope>
    <source>
        <strain evidence="2">cv. 10/8</strain>
        <tissue evidence="1">Leaf</tissue>
    </source>
</reference>
<sequence length="70" mass="8112">MSLFNIRQAHLEPLQEYLARFSKAMIEVSNPNQEMFVVAFHNGLKTGHFNLNESLTQKSVLSMEEVMKKE</sequence>
<evidence type="ECO:0000313" key="2">
    <source>
        <dbReference type="Proteomes" id="UP000265520"/>
    </source>
</evidence>
<dbReference type="AlphaFoldDB" id="A0A392SSS0"/>
<dbReference type="Proteomes" id="UP000265520">
    <property type="component" value="Unassembled WGS sequence"/>
</dbReference>
<name>A0A392SSS0_9FABA</name>
<accession>A0A392SSS0</accession>
<protein>
    <recommendedName>
        <fullName evidence="3">Retrotransposon gag domain-containing protein</fullName>
    </recommendedName>
</protein>
<organism evidence="1 2">
    <name type="scientific">Trifolium medium</name>
    <dbReference type="NCBI Taxonomy" id="97028"/>
    <lineage>
        <taxon>Eukaryota</taxon>
        <taxon>Viridiplantae</taxon>
        <taxon>Streptophyta</taxon>
        <taxon>Embryophyta</taxon>
        <taxon>Tracheophyta</taxon>
        <taxon>Spermatophyta</taxon>
        <taxon>Magnoliopsida</taxon>
        <taxon>eudicotyledons</taxon>
        <taxon>Gunneridae</taxon>
        <taxon>Pentapetalae</taxon>
        <taxon>rosids</taxon>
        <taxon>fabids</taxon>
        <taxon>Fabales</taxon>
        <taxon>Fabaceae</taxon>
        <taxon>Papilionoideae</taxon>
        <taxon>50 kb inversion clade</taxon>
        <taxon>NPAAA clade</taxon>
        <taxon>Hologalegina</taxon>
        <taxon>IRL clade</taxon>
        <taxon>Trifolieae</taxon>
        <taxon>Trifolium</taxon>
    </lineage>
</organism>
<proteinExistence type="predicted"/>
<dbReference type="EMBL" id="LXQA010424821">
    <property type="protein sequence ID" value="MCI50970.1"/>
    <property type="molecule type" value="Genomic_DNA"/>
</dbReference>